<dbReference type="AlphaFoldDB" id="A0A542XDG1"/>
<proteinExistence type="predicted"/>
<dbReference type="Pfam" id="PF01909">
    <property type="entry name" value="NTP_transf_2"/>
    <property type="match status" value="1"/>
</dbReference>
<evidence type="ECO:0000313" key="3">
    <source>
        <dbReference type="Proteomes" id="UP000318336"/>
    </source>
</evidence>
<organism evidence="2 3">
    <name type="scientific">Barrientosiimonas humi</name>
    <dbReference type="NCBI Taxonomy" id="999931"/>
    <lineage>
        <taxon>Bacteria</taxon>
        <taxon>Bacillati</taxon>
        <taxon>Actinomycetota</taxon>
        <taxon>Actinomycetes</taxon>
        <taxon>Micrococcales</taxon>
        <taxon>Dermacoccaceae</taxon>
        <taxon>Barrientosiimonas</taxon>
    </lineage>
</organism>
<dbReference type="InterPro" id="IPR002934">
    <property type="entry name" value="Polymerase_NTP_transf_dom"/>
</dbReference>
<name>A0A542XDG1_9MICO</name>
<comment type="caution">
    <text evidence="2">The sequence shown here is derived from an EMBL/GenBank/DDBJ whole genome shotgun (WGS) entry which is preliminary data.</text>
</comment>
<dbReference type="OrthoDB" id="43980at2"/>
<keyword evidence="3" id="KW-1185">Reference proteome</keyword>
<keyword evidence="2" id="KW-0808">Transferase</keyword>
<dbReference type="InterPro" id="IPR043519">
    <property type="entry name" value="NT_sf"/>
</dbReference>
<dbReference type="Proteomes" id="UP000318336">
    <property type="component" value="Unassembled WGS sequence"/>
</dbReference>
<dbReference type="EMBL" id="VFOK01000001">
    <property type="protein sequence ID" value="TQL33883.1"/>
    <property type="molecule type" value="Genomic_DNA"/>
</dbReference>
<dbReference type="RefSeq" id="WP_142005851.1">
    <property type="nucleotide sequence ID" value="NZ_CAJTBP010000001.1"/>
</dbReference>
<dbReference type="CDD" id="cd05403">
    <property type="entry name" value="NT_KNTase_like"/>
    <property type="match status" value="1"/>
</dbReference>
<evidence type="ECO:0000259" key="1">
    <source>
        <dbReference type="Pfam" id="PF01909"/>
    </source>
</evidence>
<reference evidence="2 3" key="1">
    <citation type="submission" date="2019-06" db="EMBL/GenBank/DDBJ databases">
        <title>Sequencing the genomes of 1000 actinobacteria strains.</title>
        <authorList>
            <person name="Klenk H.-P."/>
        </authorList>
    </citation>
    <scope>NUCLEOTIDE SEQUENCE [LARGE SCALE GENOMIC DNA]</scope>
    <source>
        <strain evidence="2 3">DSM 24617</strain>
    </source>
</reference>
<gene>
    <name evidence="2" type="ORF">FB554_2039</name>
</gene>
<accession>A0A542XDG1</accession>
<dbReference type="GO" id="GO:0016779">
    <property type="term" value="F:nucleotidyltransferase activity"/>
    <property type="evidence" value="ECO:0007669"/>
    <property type="project" value="InterPro"/>
</dbReference>
<protein>
    <submittedName>
        <fullName evidence="2">Nucleotidyltransferase-like protein</fullName>
    </submittedName>
</protein>
<dbReference type="SUPFAM" id="SSF81301">
    <property type="entry name" value="Nucleotidyltransferase"/>
    <property type="match status" value="1"/>
</dbReference>
<dbReference type="Gene3D" id="3.30.460.10">
    <property type="entry name" value="Beta Polymerase, domain 2"/>
    <property type="match status" value="1"/>
</dbReference>
<evidence type="ECO:0000313" key="2">
    <source>
        <dbReference type="EMBL" id="TQL33883.1"/>
    </source>
</evidence>
<sequence>MTDQGFPLSRDEAVATARRLVTGRFSDARCAWLAGSVVAGTATSTSDLDIVVLLDGPPAPFRESLVHEDIPVELFVHTLGSIAHYRAKDRSRRQPTMARLIAGGVVLVDRDNVAADLATACLDEVLAGPDPLPQHEIDAARYHVTDLLADLEGAVDETERAVLVAALWEQAARLLLGHDQQWQGSGKGLLRALQARDRALGDDLGARLTQGLTAGPAALDAAVRGVLEHCGGALFAGYRVGGVSGPSSSA</sequence>
<feature type="domain" description="Polymerase nucleotidyl transferase" evidence="1">
    <location>
        <begin position="32"/>
        <end position="58"/>
    </location>
</feature>